<dbReference type="Pfam" id="PF02771">
    <property type="entry name" value="Acyl-CoA_dh_N"/>
    <property type="match status" value="1"/>
</dbReference>
<dbReference type="Gene3D" id="1.20.140.10">
    <property type="entry name" value="Butyryl-CoA Dehydrogenase, subunit A, domain 3"/>
    <property type="match status" value="1"/>
</dbReference>
<dbReference type="PIRSF" id="PIRSF016578">
    <property type="entry name" value="HsaA"/>
    <property type="match status" value="1"/>
</dbReference>
<dbReference type="InterPro" id="IPR037069">
    <property type="entry name" value="AcylCoA_DH/ox_N_sf"/>
</dbReference>
<dbReference type="InterPro" id="IPR013786">
    <property type="entry name" value="AcylCoA_DH/ox_N"/>
</dbReference>
<comment type="similarity">
    <text evidence="2">Belongs to the HpaH/HsaA monooxygenase family.</text>
</comment>
<dbReference type="AlphaFoldDB" id="A0A3S4UUW0"/>
<keyword evidence="5" id="KW-0503">Monooxygenase</keyword>
<dbReference type="InterPro" id="IPR046373">
    <property type="entry name" value="Acyl-CoA_Oxase/DH_mid-dom_sf"/>
</dbReference>
<dbReference type="SUPFAM" id="SSF47203">
    <property type="entry name" value="Acyl-CoA dehydrogenase C-terminal domain-like"/>
    <property type="match status" value="1"/>
</dbReference>
<dbReference type="GO" id="GO:0033539">
    <property type="term" value="P:fatty acid beta-oxidation using acyl-CoA dehydrogenase"/>
    <property type="evidence" value="ECO:0007669"/>
    <property type="project" value="TreeGrafter"/>
</dbReference>
<dbReference type="InterPro" id="IPR013107">
    <property type="entry name" value="Acyl-CoA_DH_C"/>
</dbReference>
<dbReference type="SUPFAM" id="SSF56645">
    <property type="entry name" value="Acyl-CoA dehydrogenase NM domain-like"/>
    <property type="match status" value="1"/>
</dbReference>
<dbReference type="PANTHER" id="PTHR48083">
    <property type="entry name" value="MEDIUM-CHAIN SPECIFIC ACYL-COA DEHYDROGENASE, MITOCHONDRIAL-RELATED"/>
    <property type="match status" value="1"/>
</dbReference>
<dbReference type="InterPro" id="IPR009100">
    <property type="entry name" value="AcylCoA_DH/oxidase_NM_dom_sf"/>
</dbReference>
<organism evidence="5 6">
    <name type="scientific">Neorhizobium lilium</name>
    <dbReference type="NCBI Taxonomy" id="2503024"/>
    <lineage>
        <taxon>Bacteria</taxon>
        <taxon>Pseudomonadati</taxon>
        <taxon>Pseudomonadota</taxon>
        <taxon>Alphaproteobacteria</taxon>
        <taxon>Hyphomicrobiales</taxon>
        <taxon>Rhizobiaceae</taxon>
        <taxon>Rhizobium/Agrobacterium group</taxon>
        <taxon>Neorhizobium</taxon>
    </lineage>
</organism>
<evidence type="ECO:0000256" key="2">
    <source>
        <dbReference type="ARBA" id="ARBA00049661"/>
    </source>
</evidence>
<dbReference type="OrthoDB" id="6184213at2"/>
<dbReference type="InterPro" id="IPR036250">
    <property type="entry name" value="AcylCo_DH-like_C"/>
</dbReference>
<gene>
    <name evidence="5" type="ORF">EPK99_03430</name>
</gene>
<evidence type="ECO:0000313" key="5">
    <source>
        <dbReference type="EMBL" id="RWX81372.1"/>
    </source>
</evidence>
<comment type="caution">
    <text evidence="5">The sequence shown here is derived from an EMBL/GenBank/DDBJ whole genome shotgun (WGS) entry which is preliminary data.</text>
</comment>
<feature type="domain" description="Acyl-CoA dehydrogenase C-terminal" evidence="4">
    <location>
        <begin position="243"/>
        <end position="380"/>
    </location>
</feature>
<sequence>MTDTTHAWGRPPSGRFNAVAAKFRPVFAEIRAGAAKRDHQRELPFDAVAALRQAGFSKLRLPVENGGLGLTLPELFGLVIELGEADPNLANIFRAHHGFVEDLLNTGAEHRGWRDAWLERVGKGETIGSGFSETGNNTLGSHSTQIIREGDIWRLEGKKFYTTGSLYSDWIHIAAIDGDGTVVGALVPTKAAGVEIVDDWDGFGQALTASGTARFTQVVLQPDFIKPNALRFNYAAGYFQLIHLATLAGIGRAAADDLAALVASRTRVYGRGNGQQSAQDPQVLQVVGRVRAAAYAAGAIALKAAEALQEAYEANLSGNEARIALAIRDSDLDVSQAVTPVTSLILDATTGLFDALGASATKRSQSLDRHWRNARTISSHNPRIYHDRLIGDFAVNGAVPDGIGGVGTLTSTPATKTEDA</sequence>
<dbReference type="InterPro" id="IPR050741">
    <property type="entry name" value="Acyl-CoA_dehydrogenase"/>
</dbReference>
<dbReference type="Proteomes" id="UP000287687">
    <property type="component" value="Unassembled WGS sequence"/>
</dbReference>
<evidence type="ECO:0000259" key="3">
    <source>
        <dbReference type="Pfam" id="PF02771"/>
    </source>
</evidence>
<proteinExistence type="inferred from homology"/>
<evidence type="ECO:0000259" key="4">
    <source>
        <dbReference type="Pfam" id="PF08028"/>
    </source>
</evidence>
<dbReference type="Gene3D" id="1.10.540.10">
    <property type="entry name" value="Acyl-CoA dehydrogenase/oxidase, N-terminal domain"/>
    <property type="match status" value="1"/>
</dbReference>
<feature type="domain" description="Acyl-CoA dehydrogenase/oxidase N-terminal" evidence="3">
    <location>
        <begin position="28"/>
        <end position="125"/>
    </location>
</feature>
<dbReference type="EMBL" id="SBIP01000001">
    <property type="protein sequence ID" value="RWX81372.1"/>
    <property type="molecule type" value="Genomic_DNA"/>
</dbReference>
<evidence type="ECO:0000256" key="1">
    <source>
        <dbReference type="ARBA" id="ARBA00023002"/>
    </source>
</evidence>
<dbReference type="Pfam" id="PF08028">
    <property type="entry name" value="Acyl-CoA_dh_2"/>
    <property type="match status" value="1"/>
</dbReference>
<name>A0A3S4UUW0_9HYPH</name>
<accession>A0A3S4UUW0</accession>
<dbReference type="PANTHER" id="PTHR48083:SF19">
    <property type="entry name" value="FLAVIN-DEPENDENT MONOOXYGENASE, OXYGENASE SUBUNIT HSAA"/>
    <property type="match status" value="1"/>
</dbReference>
<dbReference type="Gene3D" id="2.40.110.10">
    <property type="entry name" value="Butyryl-CoA Dehydrogenase, subunit A, domain 2"/>
    <property type="match status" value="1"/>
</dbReference>
<dbReference type="GO" id="GO:0016712">
    <property type="term" value="F:oxidoreductase activity, acting on paired donors, with incorporation or reduction of molecular oxygen, reduced flavin or flavoprotein as one donor, and incorporation of one atom of oxygen"/>
    <property type="evidence" value="ECO:0007669"/>
    <property type="project" value="TreeGrafter"/>
</dbReference>
<keyword evidence="1" id="KW-0560">Oxidoreductase</keyword>
<evidence type="ECO:0000313" key="6">
    <source>
        <dbReference type="Proteomes" id="UP000287687"/>
    </source>
</evidence>
<dbReference type="GO" id="GO:0050660">
    <property type="term" value="F:flavin adenine dinucleotide binding"/>
    <property type="evidence" value="ECO:0007669"/>
    <property type="project" value="InterPro"/>
</dbReference>
<dbReference type="RefSeq" id="WP_128441197.1">
    <property type="nucleotide sequence ID" value="NZ_SBIP01000001.1"/>
</dbReference>
<keyword evidence="6" id="KW-1185">Reference proteome</keyword>
<protein>
    <submittedName>
        <fullName evidence="5">Monooxygenase</fullName>
    </submittedName>
</protein>
<reference evidence="5 6" key="1">
    <citation type="submission" date="2019-01" db="EMBL/GenBank/DDBJ databases">
        <title>The draft genome of Rhizobium sp. 24NR.</title>
        <authorList>
            <person name="Liu L."/>
            <person name="Liang L."/>
            <person name="Shi S."/>
            <person name="Xu L."/>
            <person name="Wang X."/>
            <person name="Li L."/>
            <person name="Zhang X."/>
        </authorList>
    </citation>
    <scope>NUCLEOTIDE SEQUENCE [LARGE SCALE GENOMIC DNA]</scope>
    <source>
        <strain evidence="5 6">24NR</strain>
    </source>
</reference>
<dbReference type="GO" id="GO:0003995">
    <property type="term" value="F:acyl-CoA dehydrogenase activity"/>
    <property type="evidence" value="ECO:0007669"/>
    <property type="project" value="TreeGrafter"/>
</dbReference>
<dbReference type="GO" id="GO:0005737">
    <property type="term" value="C:cytoplasm"/>
    <property type="evidence" value="ECO:0007669"/>
    <property type="project" value="TreeGrafter"/>
</dbReference>